<protein>
    <submittedName>
        <fullName evidence="4 5">Uncharacterized protein</fullName>
    </submittedName>
</protein>
<feature type="compositionally biased region" description="Basic and acidic residues" evidence="3">
    <location>
        <begin position="903"/>
        <end position="914"/>
    </location>
</feature>
<evidence type="ECO:0000313" key="4">
    <source>
        <dbReference type="EMBL" id="PNR32899.1"/>
    </source>
</evidence>
<dbReference type="InterPro" id="IPR001680">
    <property type="entry name" value="WD40_rpt"/>
</dbReference>
<dbReference type="PROSITE" id="PS50294">
    <property type="entry name" value="WD_REPEATS_REGION"/>
    <property type="match status" value="1"/>
</dbReference>
<keyword evidence="6" id="KW-1185">Reference proteome</keyword>
<feature type="coiled-coil region" evidence="2">
    <location>
        <begin position="630"/>
        <end position="706"/>
    </location>
</feature>
<dbReference type="InParanoid" id="A0A2K1IUE2"/>
<name>A0A2K1IUE2_PHYPA</name>
<dbReference type="Proteomes" id="UP000006727">
    <property type="component" value="Chromosome 20"/>
</dbReference>
<evidence type="ECO:0000313" key="6">
    <source>
        <dbReference type="Proteomes" id="UP000006727"/>
    </source>
</evidence>
<dbReference type="PaxDb" id="3218-PP1S9_254V6.1"/>
<keyword evidence="2" id="KW-0175">Coiled coil</keyword>
<dbReference type="InterPro" id="IPR036322">
    <property type="entry name" value="WD40_repeat_dom_sf"/>
</dbReference>
<keyword evidence="1" id="KW-0853">WD repeat</keyword>
<dbReference type="PANTHER" id="PTHR32215">
    <property type="entry name" value="CILIA- AND FLAGELLA-ASSOCIATED PROTEIN 57"/>
    <property type="match status" value="1"/>
</dbReference>
<dbReference type="SUPFAM" id="SSF50978">
    <property type="entry name" value="WD40 repeat-like"/>
    <property type="match status" value="2"/>
</dbReference>
<evidence type="ECO:0000313" key="5">
    <source>
        <dbReference type="EnsemblPlants" id="Pp3c20_7280V3.1"/>
    </source>
</evidence>
<evidence type="ECO:0000256" key="2">
    <source>
        <dbReference type="SAM" id="Coils"/>
    </source>
</evidence>
<dbReference type="STRING" id="3218.A0A2K1IUE2"/>
<feature type="coiled-coil region" evidence="2">
    <location>
        <begin position="752"/>
        <end position="808"/>
    </location>
</feature>
<dbReference type="PROSITE" id="PS50082">
    <property type="entry name" value="WD_REPEATS_2"/>
    <property type="match status" value="2"/>
</dbReference>
<dbReference type="InterPro" id="IPR015943">
    <property type="entry name" value="WD40/YVTN_repeat-like_dom_sf"/>
</dbReference>
<feature type="repeat" description="WD" evidence="1">
    <location>
        <begin position="199"/>
        <end position="240"/>
    </location>
</feature>
<feature type="coiled-coil region" evidence="2">
    <location>
        <begin position="426"/>
        <end position="465"/>
    </location>
</feature>
<dbReference type="AlphaFoldDB" id="A0A2K1IUE2"/>
<organism evidence="4">
    <name type="scientific">Physcomitrium patens</name>
    <name type="common">Spreading-leaved earth moss</name>
    <name type="synonym">Physcomitrella patens</name>
    <dbReference type="NCBI Taxonomy" id="3218"/>
    <lineage>
        <taxon>Eukaryota</taxon>
        <taxon>Viridiplantae</taxon>
        <taxon>Streptophyta</taxon>
        <taxon>Embryophyta</taxon>
        <taxon>Bryophyta</taxon>
        <taxon>Bryophytina</taxon>
        <taxon>Bryopsida</taxon>
        <taxon>Funariidae</taxon>
        <taxon>Funariales</taxon>
        <taxon>Funariaceae</taxon>
        <taxon>Physcomitrium</taxon>
    </lineage>
</organism>
<dbReference type="EnsemblPlants" id="Pp3c20_7280V3.1">
    <property type="protein sequence ID" value="Pp3c20_7280V3.1"/>
    <property type="gene ID" value="Pp3c20_7280"/>
</dbReference>
<gene>
    <name evidence="4" type="ORF">PHYPA_024842</name>
</gene>
<dbReference type="Gramene" id="Pp3c20_7280V3.1">
    <property type="protein sequence ID" value="Pp3c20_7280V3.1"/>
    <property type="gene ID" value="Pp3c20_7280"/>
</dbReference>
<reference evidence="4 6" key="1">
    <citation type="journal article" date="2008" name="Science">
        <title>The Physcomitrella genome reveals evolutionary insights into the conquest of land by plants.</title>
        <authorList>
            <person name="Rensing S."/>
            <person name="Lang D."/>
            <person name="Zimmer A."/>
            <person name="Terry A."/>
            <person name="Salamov A."/>
            <person name="Shapiro H."/>
            <person name="Nishiyama T."/>
            <person name="Perroud P.-F."/>
            <person name="Lindquist E."/>
            <person name="Kamisugi Y."/>
            <person name="Tanahashi T."/>
            <person name="Sakakibara K."/>
            <person name="Fujita T."/>
            <person name="Oishi K."/>
            <person name="Shin-I T."/>
            <person name="Kuroki Y."/>
            <person name="Toyoda A."/>
            <person name="Suzuki Y."/>
            <person name="Hashimoto A."/>
            <person name="Yamaguchi K."/>
            <person name="Sugano A."/>
            <person name="Kohara Y."/>
            <person name="Fujiyama A."/>
            <person name="Anterola A."/>
            <person name="Aoki S."/>
            <person name="Ashton N."/>
            <person name="Barbazuk W.B."/>
            <person name="Barker E."/>
            <person name="Bennetzen J."/>
            <person name="Bezanilla M."/>
            <person name="Blankenship R."/>
            <person name="Cho S.H."/>
            <person name="Dutcher S."/>
            <person name="Estelle M."/>
            <person name="Fawcett J.A."/>
            <person name="Gundlach H."/>
            <person name="Hanada K."/>
            <person name="Heyl A."/>
            <person name="Hicks K.A."/>
            <person name="Hugh J."/>
            <person name="Lohr M."/>
            <person name="Mayer K."/>
            <person name="Melkozernov A."/>
            <person name="Murata T."/>
            <person name="Nelson D."/>
            <person name="Pils B."/>
            <person name="Prigge M."/>
            <person name="Reiss B."/>
            <person name="Renner T."/>
            <person name="Rombauts S."/>
            <person name="Rushton P."/>
            <person name="Sanderfoot A."/>
            <person name="Schween G."/>
            <person name="Shiu S.-H."/>
            <person name="Stueber K."/>
            <person name="Theodoulou F.L."/>
            <person name="Tu H."/>
            <person name="Van de Peer Y."/>
            <person name="Verrier P.J."/>
            <person name="Waters E."/>
            <person name="Wood A."/>
            <person name="Yang L."/>
            <person name="Cove D."/>
            <person name="Cuming A."/>
            <person name="Hasebe M."/>
            <person name="Lucas S."/>
            <person name="Mishler D.B."/>
            <person name="Reski R."/>
            <person name="Grigoriev I."/>
            <person name="Quatrano R.S."/>
            <person name="Boore J.L."/>
        </authorList>
    </citation>
    <scope>NUCLEOTIDE SEQUENCE [LARGE SCALE GENOMIC DNA]</scope>
    <source>
        <strain evidence="5 6">cv. Gransden 2004</strain>
    </source>
</reference>
<feature type="region of interest" description="Disordered" evidence="3">
    <location>
        <begin position="903"/>
        <end position="925"/>
    </location>
</feature>
<reference evidence="5" key="3">
    <citation type="submission" date="2020-12" db="UniProtKB">
        <authorList>
            <consortium name="EnsemblPlants"/>
        </authorList>
    </citation>
    <scope>IDENTIFICATION</scope>
</reference>
<dbReference type="Pfam" id="PF00400">
    <property type="entry name" value="WD40"/>
    <property type="match status" value="3"/>
</dbReference>
<dbReference type="SMART" id="SM00320">
    <property type="entry name" value="WD40"/>
    <property type="match status" value="5"/>
</dbReference>
<proteinExistence type="predicted"/>
<dbReference type="PANTHER" id="PTHR32215:SF0">
    <property type="entry name" value="CILIA- AND FLAGELLA-ASSOCIATED PROTEIN 57"/>
    <property type="match status" value="1"/>
</dbReference>
<dbReference type="EMBL" id="ABEU02000020">
    <property type="protein sequence ID" value="PNR32899.1"/>
    <property type="molecule type" value="Genomic_DNA"/>
</dbReference>
<sequence>MGVVSLYEKAESGEFHYKKTNQIKMENEGVKVSSLAMSPNEDWLVCIMENGQLISFPFQNLDMVKPNEVPKDIIVQAFHTSTITGMDMCTRKPLIATSSLDKTVKIWNYITKTLELVGVYPEDALSIAMHPNGLHVLVGFADKLRFMNLLMDDLKTIKEFNVKGCNECCFSTGGQYFAAVHSNAVHVFETYTCNNIGNLRAHSGKVRSLAWSFDDCFLLTAGVDGAIYEWELKTLKRVRENVIKGCQYSGVVSVRDSKTFFAVGSDRKLKELDDALLVRSYTSAVALTQIKLPFASRLLFAGTDVGSVRAYKFPLSGDYYEVRALTGAITRLSVSVDGNILACAGEDGSIVLFDIHNKERSVVSSARKDKDALGWAKEVLIYKADMEEMHQTCQDLESKVVQISTYCDYQLKIKDQDFNDWIKESNEQHQHELEASRIKLQTMLQQKAEDELEQEKKLLLIEEQHAQVLQDVEAQFHKRMLAEVERYQALEQEKILSDAKWQDEITVAYRTNEKAMQDLIEAYEDKLDGEKEAYQQLKKDKEQSYLDFAEVRRQHEFDQDQELEEIKASFEVKLSAEKDTLLRIKGENGILNKKMSEFSKDIEIQREELKLLFHQKKELYKIIGIFERDMIALRKDIEERNETITEKERRIYDLKRKNQELEKFKFVLDYKIKDLKQQIGPREVELQDTRDIIQKMEKELQRTHKSLEARGFQLAEMKLLVEGAKKDQNIMRQKIADDGAMLTSFQSDFCRLTETADNAREAKEMIKRMYEKYIQNKFTPKELDNNILNEYARQRMFLERKVDNLSKKLFQQKEIYKEQHAQILEQNNVLIKAYHELQERTKGKHFDKSQDDLTSKSNSLTQILTQEIPSMKNSDIEKLQDYVKNLEQTIDAQAKRIQSLEDMLDKSEKIEPRPQSKQKLPSLDL</sequence>
<dbReference type="Gene3D" id="2.130.10.10">
    <property type="entry name" value="YVTN repeat-like/Quinoprotein amine dehydrogenase"/>
    <property type="match status" value="1"/>
</dbReference>
<reference evidence="4 6" key="2">
    <citation type="journal article" date="2018" name="Plant J.">
        <title>The Physcomitrella patens chromosome-scale assembly reveals moss genome structure and evolution.</title>
        <authorList>
            <person name="Lang D."/>
            <person name="Ullrich K.K."/>
            <person name="Murat F."/>
            <person name="Fuchs J."/>
            <person name="Jenkins J."/>
            <person name="Haas F.B."/>
            <person name="Piednoel M."/>
            <person name="Gundlach H."/>
            <person name="Van Bel M."/>
            <person name="Meyberg R."/>
            <person name="Vives C."/>
            <person name="Morata J."/>
            <person name="Symeonidi A."/>
            <person name="Hiss M."/>
            <person name="Muchero W."/>
            <person name="Kamisugi Y."/>
            <person name="Saleh O."/>
            <person name="Blanc G."/>
            <person name="Decker E.L."/>
            <person name="van Gessel N."/>
            <person name="Grimwood J."/>
            <person name="Hayes R.D."/>
            <person name="Graham S.W."/>
            <person name="Gunter L.E."/>
            <person name="McDaniel S.F."/>
            <person name="Hoernstein S.N.W."/>
            <person name="Larsson A."/>
            <person name="Li F.W."/>
            <person name="Perroud P.F."/>
            <person name="Phillips J."/>
            <person name="Ranjan P."/>
            <person name="Rokshar D.S."/>
            <person name="Rothfels C.J."/>
            <person name="Schneider L."/>
            <person name="Shu S."/>
            <person name="Stevenson D.W."/>
            <person name="Thummler F."/>
            <person name="Tillich M."/>
            <person name="Villarreal Aguilar J.C."/>
            <person name="Widiez T."/>
            <person name="Wong G.K."/>
            <person name="Wymore A."/>
            <person name="Zhang Y."/>
            <person name="Zimmer A.D."/>
            <person name="Quatrano R.S."/>
            <person name="Mayer K.F.X."/>
            <person name="Goodstein D."/>
            <person name="Casacuberta J.M."/>
            <person name="Vandepoele K."/>
            <person name="Reski R."/>
            <person name="Cuming A.C."/>
            <person name="Tuskan G.A."/>
            <person name="Maumus F."/>
            <person name="Salse J."/>
            <person name="Schmutz J."/>
            <person name="Rensing S.A."/>
        </authorList>
    </citation>
    <scope>NUCLEOTIDE SEQUENCE [LARGE SCALE GENOMIC DNA]</scope>
    <source>
        <strain evidence="5 6">cv. Gransden 2004</strain>
    </source>
</reference>
<dbReference type="InterPro" id="IPR052993">
    <property type="entry name" value="CFA-57"/>
</dbReference>
<evidence type="ECO:0000256" key="3">
    <source>
        <dbReference type="SAM" id="MobiDB-lite"/>
    </source>
</evidence>
<evidence type="ECO:0000256" key="1">
    <source>
        <dbReference type="PROSITE-ProRule" id="PRU00221"/>
    </source>
</evidence>
<feature type="coiled-coil region" evidence="2">
    <location>
        <begin position="513"/>
        <end position="540"/>
    </location>
</feature>
<feature type="repeat" description="WD" evidence="1">
    <location>
        <begin position="76"/>
        <end position="108"/>
    </location>
</feature>
<accession>A0A2K1IUE2</accession>